<evidence type="ECO:0000256" key="1">
    <source>
        <dbReference type="SAM" id="MobiDB-lite"/>
    </source>
</evidence>
<dbReference type="InterPro" id="IPR021383">
    <property type="entry name" value="DUF3015"/>
</dbReference>
<feature type="region of interest" description="Disordered" evidence="1">
    <location>
        <begin position="50"/>
        <end position="69"/>
    </location>
</feature>
<protein>
    <recommendedName>
        <fullName evidence="4">DUF3015 domain-containing protein</fullName>
    </recommendedName>
</protein>
<dbReference type="PATRIC" id="fig|42253.5.peg.2643"/>
<dbReference type="Pfam" id="PF11220">
    <property type="entry name" value="DUF3015"/>
    <property type="match status" value="1"/>
</dbReference>
<organism evidence="2 3">
    <name type="scientific">Nitrospira moscoviensis</name>
    <dbReference type="NCBI Taxonomy" id="42253"/>
    <lineage>
        <taxon>Bacteria</taxon>
        <taxon>Pseudomonadati</taxon>
        <taxon>Nitrospirota</taxon>
        <taxon>Nitrospiria</taxon>
        <taxon>Nitrospirales</taxon>
        <taxon>Nitrospiraceae</taxon>
        <taxon>Nitrospira</taxon>
    </lineage>
</organism>
<proteinExistence type="predicted"/>
<sequence>MTNGRWILIAGIVGALTGCDATVELTKAPFDATTALSGGVTDATHELVQPTTEFTSSTTPGADGPNSPARARKKLELFAKYSVENLRTDVARGDGEYLASLAALAGVPQDRHEDFRLQMRHAYSTLFDDTLSGPESSARLINAAWAMGLGQGR</sequence>
<reference evidence="2 3" key="1">
    <citation type="journal article" date="2015" name="Proc. Natl. Acad. Sci. U.S.A.">
        <title>Expanded metabolic versatility of ubiquitous nitrite-oxidizing bacteria from the genus Nitrospira.</title>
        <authorList>
            <person name="Koch H."/>
            <person name="Lucker S."/>
            <person name="Albertsen M."/>
            <person name="Kitzinger K."/>
            <person name="Herbold C."/>
            <person name="Spieck E."/>
            <person name="Nielsen P.H."/>
            <person name="Wagner M."/>
            <person name="Daims H."/>
        </authorList>
    </citation>
    <scope>NUCLEOTIDE SEQUENCE [LARGE SCALE GENOMIC DNA]</scope>
    <source>
        <strain evidence="2 3">NSP M-1</strain>
    </source>
</reference>
<dbReference type="STRING" id="42253.NITMOv2_2672"/>
<dbReference type="AlphaFoldDB" id="A0A0K2GDQ1"/>
<keyword evidence="3" id="KW-1185">Reference proteome</keyword>
<gene>
    <name evidence="2" type="ORF">NITMOv2_2672</name>
</gene>
<dbReference type="OrthoDB" id="9790050at2"/>
<evidence type="ECO:0008006" key="4">
    <source>
        <dbReference type="Google" id="ProtNLM"/>
    </source>
</evidence>
<evidence type="ECO:0000313" key="3">
    <source>
        <dbReference type="Proteomes" id="UP000069205"/>
    </source>
</evidence>
<name>A0A0K2GDQ1_NITMO</name>
<dbReference type="PROSITE" id="PS51257">
    <property type="entry name" value="PROKAR_LIPOPROTEIN"/>
    <property type="match status" value="1"/>
</dbReference>
<feature type="compositionally biased region" description="Polar residues" evidence="1">
    <location>
        <begin position="50"/>
        <end position="60"/>
    </location>
</feature>
<dbReference type="KEGG" id="nmv:NITMOv2_2672"/>
<dbReference type="Proteomes" id="UP000069205">
    <property type="component" value="Chromosome"/>
</dbReference>
<accession>A0A0K2GDQ1</accession>
<dbReference type="RefSeq" id="WP_053380163.1">
    <property type="nucleotide sequence ID" value="NZ_CP011801.1"/>
</dbReference>
<dbReference type="EMBL" id="CP011801">
    <property type="protein sequence ID" value="ALA59085.1"/>
    <property type="molecule type" value="Genomic_DNA"/>
</dbReference>
<evidence type="ECO:0000313" key="2">
    <source>
        <dbReference type="EMBL" id="ALA59085.1"/>
    </source>
</evidence>